<gene>
    <name evidence="2" type="ORF">SK128_019071</name>
</gene>
<dbReference type="EMBL" id="JAXCGZ010002609">
    <property type="protein sequence ID" value="KAK7083726.1"/>
    <property type="molecule type" value="Genomic_DNA"/>
</dbReference>
<accession>A0AAN8XJ32</accession>
<reference evidence="2 3" key="1">
    <citation type="submission" date="2023-11" db="EMBL/GenBank/DDBJ databases">
        <title>Halocaridina rubra genome assembly.</title>
        <authorList>
            <person name="Smith C."/>
        </authorList>
    </citation>
    <scope>NUCLEOTIDE SEQUENCE [LARGE SCALE GENOMIC DNA]</scope>
    <source>
        <strain evidence="2">EP-1</strain>
        <tissue evidence="2">Whole</tissue>
    </source>
</reference>
<feature type="region of interest" description="Disordered" evidence="1">
    <location>
        <begin position="52"/>
        <end position="71"/>
    </location>
</feature>
<evidence type="ECO:0000313" key="2">
    <source>
        <dbReference type="EMBL" id="KAK7083726.1"/>
    </source>
</evidence>
<dbReference type="AlphaFoldDB" id="A0AAN8XJ32"/>
<comment type="caution">
    <text evidence="2">The sequence shown here is derived from an EMBL/GenBank/DDBJ whole genome shotgun (WGS) entry which is preliminary data.</text>
</comment>
<evidence type="ECO:0000256" key="1">
    <source>
        <dbReference type="SAM" id="MobiDB-lite"/>
    </source>
</evidence>
<protein>
    <submittedName>
        <fullName evidence="2">Uncharacterized protein</fullName>
    </submittedName>
</protein>
<proteinExistence type="predicted"/>
<organism evidence="2 3">
    <name type="scientific">Halocaridina rubra</name>
    <name type="common">Hawaiian red shrimp</name>
    <dbReference type="NCBI Taxonomy" id="373956"/>
    <lineage>
        <taxon>Eukaryota</taxon>
        <taxon>Metazoa</taxon>
        <taxon>Ecdysozoa</taxon>
        <taxon>Arthropoda</taxon>
        <taxon>Crustacea</taxon>
        <taxon>Multicrustacea</taxon>
        <taxon>Malacostraca</taxon>
        <taxon>Eumalacostraca</taxon>
        <taxon>Eucarida</taxon>
        <taxon>Decapoda</taxon>
        <taxon>Pleocyemata</taxon>
        <taxon>Caridea</taxon>
        <taxon>Atyoidea</taxon>
        <taxon>Atyidae</taxon>
        <taxon>Halocaridina</taxon>
    </lineage>
</organism>
<sequence>MSLSSLHIQKKTFAAAIMICFIFCNYSLATYPPSTTPKIEDKRSYADNDRLLQSQTSEDTSKRSLKTSSNPFDIPQKTRTMQCPFITRKTSYFSPENNILNSKASTFSEICQPNNQTIVGSALLFKEFIDSFKDNYTEKYFGDSWNITDSYYFPNSGDDYLSIKICDLNQECFVVLPQLPSSHLPPATQEELKILLVQLLGYSQRYAAAFETLFLDQTLREEIFKKQMFDSIRHTEELTATLLEAVISCALVPDEEVILNILGKTYIK</sequence>
<name>A0AAN8XJ32_HALRR</name>
<dbReference type="Proteomes" id="UP001381693">
    <property type="component" value="Unassembled WGS sequence"/>
</dbReference>
<evidence type="ECO:0000313" key="3">
    <source>
        <dbReference type="Proteomes" id="UP001381693"/>
    </source>
</evidence>
<feature type="non-terminal residue" evidence="2">
    <location>
        <position position="268"/>
    </location>
</feature>
<keyword evidence="3" id="KW-1185">Reference proteome</keyword>